<dbReference type="InterPro" id="IPR052159">
    <property type="entry name" value="Competence_DNA_uptake"/>
</dbReference>
<feature type="compositionally biased region" description="Basic and acidic residues" evidence="6">
    <location>
        <begin position="698"/>
        <end position="736"/>
    </location>
</feature>
<keyword evidence="5 7" id="KW-0472">Membrane</keyword>
<dbReference type="EMBL" id="VDUZ01000010">
    <property type="protein sequence ID" value="TXL76727.1"/>
    <property type="molecule type" value="Genomic_DNA"/>
</dbReference>
<reference evidence="10 11" key="1">
    <citation type="submission" date="2019-06" db="EMBL/GenBank/DDBJ databases">
        <title>New taxonomy in bacterial strain CC-CFT640, isolated from vineyard.</title>
        <authorList>
            <person name="Lin S.-Y."/>
            <person name="Tsai C.-F."/>
            <person name="Young C.-C."/>
        </authorList>
    </citation>
    <scope>NUCLEOTIDE SEQUENCE [LARGE SCALE GENOMIC DNA]</scope>
    <source>
        <strain evidence="10 11">CC-CFT640</strain>
    </source>
</reference>
<evidence type="ECO:0000256" key="7">
    <source>
        <dbReference type="SAM" id="Phobius"/>
    </source>
</evidence>
<proteinExistence type="predicted"/>
<dbReference type="InterPro" id="IPR025405">
    <property type="entry name" value="DUF4131"/>
</dbReference>
<comment type="subcellular location">
    <subcellularLocation>
        <location evidence="1">Cell membrane</location>
        <topology evidence="1">Multi-pass membrane protein</topology>
    </subcellularLocation>
</comment>
<feature type="transmembrane region" description="Helical" evidence="7">
    <location>
        <begin position="452"/>
        <end position="480"/>
    </location>
</feature>
<feature type="transmembrane region" description="Helical" evidence="7">
    <location>
        <begin position="37"/>
        <end position="55"/>
    </location>
</feature>
<feature type="transmembrane region" description="Helical" evidence="7">
    <location>
        <begin position="317"/>
        <end position="337"/>
    </location>
</feature>
<sequence length="742" mass="79646">MGIVDIAASPSPGPVAGLPARALAVMRRRLEAERERWVLWLPVLLGSGIALYFELPVEPPQWVGVAIVGLGVLLAWSAMAGMPVRPLALAVIAFGAGFGVATWRTAQMAAPVLARAYGPAAVEGRVVEVTLLPGGRRLVLDDVVLRGLRREETPARVRVSLTRGGGERLATGDRITLVAALSPPPGPAAPGAFDFQRFAWFARIGAVGYAVGRPTIIQAGQPSGIIMWIDELRRRLSARLVAVLPGDAGALAAALVAGDQSGISKDTMQAMRDSGLAHLLSISGLHISFAALLVMGLVRYGLAAVPRLALRYPIKKWAALAGVLGALFYTMLAGAPVPAQRSFLMLAIVLLAVLTDRTALTMRLVCWAAVVILLLLPESLVGASFQLSFAAVVGLVAAWEAWRPWQVRREAGQAPTFPGRVGGYVAASLFTTLVASIATAGFSAYHFNRLSLVGILANLLAVPLTGIWVMPWGLAALLLLPFGGEALALVPMGWGIDAIMWVAREAASWPAAATMTPAMPGASLWLLTLGGLWLCLWRTSWRWWGLAPVALAMALGPLHRPPDILVSGDARLVGVRTADGGMLLSSGRIERFTGESWVRRAGVEQAGLWPVGTESADGRLRCDALGCIYRRDGRRIAIVSKVDALVDDCDAVDMILSLVPVRRRCPAVRQVVDRFDIWRNGAHAVWLQDDGDLRIESTRQARGERPWVPKPETRPRPAETGNDRRGSPGRREERPRRNQNLR</sequence>
<evidence type="ECO:0000256" key="6">
    <source>
        <dbReference type="SAM" id="MobiDB-lite"/>
    </source>
</evidence>
<organism evidence="10 11">
    <name type="scientific">Vineibacter terrae</name>
    <dbReference type="NCBI Taxonomy" id="2586908"/>
    <lineage>
        <taxon>Bacteria</taxon>
        <taxon>Pseudomonadati</taxon>
        <taxon>Pseudomonadota</taxon>
        <taxon>Alphaproteobacteria</taxon>
        <taxon>Hyphomicrobiales</taxon>
        <taxon>Vineibacter</taxon>
    </lineage>
</organism>
<comment type="caution">
    <text evidence="10">The sequence shown here is derived from an EMBL/GenBank/DDBJ whole genome shotgun (WGS) entry which is preliminary data.</text>
</comment>
<accession>A0A5C8PP46</accession>
<feature type="region of interest" description="Disordered" evidence="6">
    <location>
        <begin position="698"/>
        <end position="742"/>
    </location>
</feature>
<name>A0A5C8PP46_9HYPH</name>
<feature type="transmembrane region" description="Helical" evidence="7">
    <location>
        <begin position="422"/>
        <end position="445"/>
    </location>
</feature>
<keyword evidence="4 7" id="KW-1133">Transmembrane helix</keyword>
<feature type="domain" description="ComEC/Rec2-related protein" evidence="8">
    <location>
        <begin position="255"/>
        <end position="539"/>
    </location>
</feature>
<feature type="transmembrane region" description="Helical" evidence="7">
    <location>
        <begin position="515"/>
        <end position="534"/>
    </location>
</feature>
<feature type="transmembrane region" description="Helical" evidence="7">
    <location>
        <begin position="62"/>
        <end position="81"/>
    </location>
</feature>
<dbReference type="Pfam" id="PF13567">
    <property type="entry name" value="DUF4131"/>
    <property type="match status" value="1"/>
</dbReference>
<keyword evidence="11" id="KW-1185">Reference proteome</keyword>
<evidence type="ECO:0000256" key="2">
    <source>
        <dbReference type="ARBA" id="ARBA00022475"/>
    </source>
</evidence>
<dbReference type="GO" id="GO:0005886">
    <property type="term" value="C:plasma membrane"/>
    <property type="evidence" value="ECO:0007669"/>
    <property type="project" value="UniProtKB-SubCell"/>
</dbReference>
<evidence type="ECO:0000256" key="1">
    <source>
        <dbReference type="ARBA" id="ARBA00004651"/>
    </source>
</evidence>
<dbReference type="InterPro" id="IPR004477">
    <property type="entry name" value="ComEC_N"/>
</dbReference>
<dbReference type="Pfam" id="PF03772">
    <property type="entry name" value="Competence"/>
    <property type="match status" value="1"/>
</dbReference>
<dbReference type="PANTHER" id="PTHR30619:SF1">
    <property type="entry name" value="RECOMBINATION PROTEIN 2"/>
    <property type="match status" value="1"/>
</dbReference>
<dbReference type="Proteomes" id="UP000321638">
    <property type="component" value="Unassembled WGS sequence"/>
</dbReference>
<feature type="transmembrane region" description="Helical" evidence="7">
    <location>
        <begin position="87"/>
        <end position="106"/>
    </location>
</feature>
<feature type="transmembrane region" description="Helical" evidence="7">
    <location>
        <begin position="276"/>
        <end position="297"/>
    </location>
</feature>
<gene>
    <name evidence="10" type="ORF">FHP25_11045</name>
</gene>
<evidence type="ECO:0000313" key="10">
    <source>
        <dbReference type="EMBL" id="TXL76727.1"/>
    </source>
</evidence>
<dbReference type="RefSeq" id="WP_178133457.1">
    <property type="nucleotide sequence ID" value="NZ_VDUZ01000010.1"/>
</dbReference>
<feature type="domain" description="DUF4131" evidence="9">
    <location>
        <begin position="59"/>
        <end position="213"/>
    </location>
</feature>
<evidence type="ECO:0000259" key="9">
    <source>
        <dbReference type="Pfam" id="PF13567"/>
    </source>
</evidence>
<dbReference type="AlphaFoldDB" id="A0A5C8PP46"/>
<protein>
    <submittedName>
        <fullName evidence="10">ComEC family competence protein</fullName>
    </submittedName>
</protein>
<dbReference type="NCBIfam" id="TIGR00360">
    <property type="entry name" value="ComEC_N-term"/>
    <property type="match status" value="1"/>
</dbReference>
<evidence type="ECO:0000259" key="8">
    <source>
        <dbReference type="Pfam" id="PF03772"/>
    </source>
</evidence>
<evidence type="ECO:0000313" key="11">
    <source>
        <dbReference type="Proteomes" id="UP000321638"/>
    </source>
</evidence>
<evidence type="ECO:0000256" key="5">
    <source>
        <dbReference type="ARBA" id="ARBA00023136"/>
    </source>
</evidence>
<dbReference type="PANTHER" id="PTHR30619">
    <property type="entry name" value="DNA INTERNALIZATION/COMPETENCE PROTEIN COMEC/REC2"/>
    <property type="match status" value="1"/>
</dbReference>
<feature type="transmembrane region" description="Helical" evidence="7">
    <location>
        <begin position="343"/>
        <end position="376"/>
    </location>
</feature>
<evidence type="ECO:0000256" key="3">
    <source>
        <dbReference type="ARBA" id="ARBA00022692"/>
    </source>
</evidence>
<feature type="transmembrane region" description="Helical" evidence="7">
    <location>
        <begin position="383"/>
        <end position="402"/>
    </location>
</feature>
<keyword evidence="2" id="KW-1003">Cell membrane</keyword>
<keyword evidence="3 7" id="KW-0812">Transmembrane</keyword>
<evidence type="ECO:0000256" key="4">
    <source>
        <dbReference type="ARBA" id="ARBA00022989"/>
    </source>
</evidence>